<dbReference type="EMBL" id="JAEMGP010000005">
    <property type="protein sequence ID" value="KAG5208915.1"/>
    <property type="molecule type" value="Genomic_DNA"/>
</dbReference>
<feature type="region of interest" description="Disordered" evidence="20">
    <location>
        <begin position="36"/>
        <end position="64"/>
    </location>
</feature>
<feature type="region of interest" description="Disordered" evidence="20">
    <location>
        <begin position="654"/>
        <end position="677"/>
    </location>
</feature>
<feature type="region of interest" description="Disordered" evidence="20">
    <location>
        <begin position="1378"/>
        <end position="1406"/>
    </location>
</feature>
<evidence type="ECO:0000256" key="2">
    <source>
        <dbReference type="ARBA" id="ARBA00004496"/>
    </source>
</evidence>
<dbReference type="InterPro" id="IPR036236">
    <property type="entry name" value="Znf_C2H2_sf"/>
</dbReference>
<dbReference type="SMART" id="SM00326">
    <property type="entry name" value="SH3"/>
    <property type="match status" value="1"/>
</dbReference>
<feature type="compositionally biased region" description="Pro residues" evidence="20">
    <location>
        <begin position="194"/>
        <end position="211"/>
    </location>
</feature>
<dbReference type="GO" id="GO:0016020">
    <property type="term" value="C:membrane"/>
    <property type="evidence" value="ECO:0007669"/>
    <property type="project" value="UniProtKB-SubCell"/>
</dbReference>
<dbReference type="SUPFAM" id="SSF50044">
    <property type="entry name" value="SH3-domain"/>
    <property type="match status" value="1"/>
</dbReference>
<feature type="region of interest" description="Disordered" evidence="20">
    <location>
        <begin position="576"/>
        <end position="617"/>
    </location>
</feature>
<keyword evidence="6" id="KW-0808">Transferase</keyword>
<dbReference type="Proteomes" id="UP000664991">
    <property type="component" value="Unassembled WGS sequence"/>
</dbReference>
<dbReference type="InterPro" id="IPR001452">
    <property type="entry name" value="SH3_domain"/>
</dbReference>
<evidence type="ECO:0000256" key="12">
    <source>
        <dbReference type="ARBA" id="ARBA00023137"/>
    </source>
</evidence>
<dbReference type="SUPFAM" id="SSF55550">
    <property type="entry name" value="SH2 domain"/>
    <property type="match status" value="1"/>
</dbReference>
<feature type="domain" description="SH3" evidence="22">
    <location>
        <begin position="947"/>
        <end position="1009"/>
    </location>
</feature>
<keyword evidence="11" id="KW-0472">Membrane</keyword>
<feature type="compositionally biased region" description="Low complexity" evidence="20">
    <location>
        <begin position="366"/>
        <end position="392"/>
    </location>
</feature>
<dbReference type="SMART" id="SM00355">
    <property type="entry name" value="ZnF_C2H2"/>
    <property type="match status" value="3"/>
</dbReference>
<dbReference type="GO" id="GO:0071011">
    <property type="term" value="C:precatalytic spliceosome"/>
    <property type="evidence" value="ECO:0007669"/>
    <property type="project" value="TreeGrafter"/>
</dbReference>
<dbReference type="PROSITE" id="PS00028">
    <property type="entry name" value="ZINC_FINGER_C2H2_1"/>
    <property type="match status" value="1"/>
</dbReference>
<evidence type="ECO:0000256" key="1">
    <source>
        <dbReference type="ARBA" id="ARBA00004370"/>
    </source>
</evidence>
<dbReference type="PROSITE" id="PS50002">
    <property type="entry name" value="SH3"/>
    <property type="match status" value="1"/>
</dbReference>
<evidence type="ECO:0000256" key="16">
    <source>
        <dbReference type="ARBA" id="ARBA00081119"/>
    </source>
</evidence>
<dbReference type="FunFam" id="3.30.200.20:FF:000053">
    <property type="entry name" value="Tyrosine-protein kinase"/>
    <property type="match status" value="1"/>
</dbReference>
<keyword evidence="5" id="KW-0963">Cytoplasm</keyword>
<dbReference type="PROSITE" id="PS50011">
    <property type="entry name" value="PROTEIN_KINASE_DOM"/>
    <property type="match status" value="1"/>
</dbReference>
<dbReference type="Gene3D" id="1.10.1410.40">
    <property type="match status" value="1"/>
</dbReference>
<dbReference type="InterPro" id="IPR036860">
    <property type="entry name" value="SH2_dom_sf"/>
</dbReference>
<dbReference type="InterPro" id="IPR003604">
    <property type="entry name" value="Matrin/U1-like-C_Znf_C2H2"/>
</dbReference>
<dbReference type="InterPro" id="IPR035027">
    <property type="entry name" value="Csk-like_SH2"/>
</dbReference>
<keyword evidence="8" id="KW-0418">Kinase</keyword>
<feature type="domain" description="DZF" evidence="24">
    <location>
        <begin position="597"/>
        <end position="966"/>
    </location>
</feature>
<dbReference type="InterPro" id="IPR006561">
    <property type="entry name" value="DZF_dom"/>
</dbReference>
<dbReference type="PROSITE" id="PS00107">
    <property type="entry name" value="PROTEIN_KINASE_ATP"/>
    <property type="match status" value="1"/>
</dbReference>
<evidence type="ECO:0000256" key="19">
    <source>
        <dbReference type="PROSITE-ProRule" id="PRU10141"/>
    </source>
</evidence>
<evidence type="ECO:0000256" key="7">
    <source>
        <dbReference type="ARBA" id="ARBA00022741"/>
    </source>
</evidence>
<comment type="caution">
    <text evidence="25">The sequence shown here is derived from an EMBL/GenBank/DDBJ whole genome shotgun (WGS) entry which is preliminary data.</text>
</comment>
<evidence type="ECO:0000256" key="9">
    <source>
        <dbReference type="ARBA" id="ARBA00022840"/>
    </source>
</evidence>
<dbReference type="SMART" id="SM00219">
    <property type="entry name" value="TyrKc"/>
    <property type="match status" value="1"/>
</dbReference>
<dbReference type="FunFam" id="2.30.30.40:FF:000145">
    <property type="entry name" value="Tyrosine-protein kinase"/>
    <property type="match status" value="1"/>
</dbReference>
<dbReference type="GO" id="GO:0003727">
    <property type="term" value="F:single-stranded RNA binding"/>
    <property type="evidence" value="ECO:0007669"/>
    <property type="project" value="TreeGrafter"/>
</dbReference>
<dbReference type="Pfam" id="PF07714">
    <property type="entry name" value="PK_Tyr_Ser-Thr"/>
    <property type="match status" value="1"/>
</dbReference>
<evidence type="ECO:0000256" key="10">
    <source>
        <dbReference type="ARBA" id="ARBA00022999"/>
    </source>
</evidence>
<evidence type="ECO:0000259" key="22">
    <source>
        <dbReference type="PROSITE" id="PS50002"/>
    </source>
</evidence>
<dbReference type="FunFam" id="3.30.160.60:FF:000898">
    <property type="entry name" value="zinc finger RNA-binding protein 2"/>
    <property type="match status" value="1"/>
</dbReference>
<dbReference type="FunFam" id="1.10.510.10:FF:000376">
    <property type="entry name" value="Tyrosine-protein kinase"/>
    <property type="match status" value="1"/>
</dbReference>
<evidence type="ECO:0000256" key="18">
    <source>
        <dbReference type="PROSITE-ProRule" id="PRU00192"/>
    </source>
</evidence>
<dbReference type="GO" id="GO:0005524">
    <property type="term" value="F:ATP binding"/>
    <property type="evidence" value="ECO:0007669"/>
    <property type="project" value="UniProtKB-UniRule"/>
</dbReference>
<feature type="domain" description="SH2" evidence="21">
    <location>
        <begin position="1021"/>
        <end position="1110"/>
    </location>
</feature>
<dbReference type="CDD" id="cd05083">
    <property type="entry name" value="PTKc_Chk"/>
    <property type="match status" value="1"/>
</dbReference>
<feature type="compositionally biased region" description="Polar residues" evidence="20">
    <location>
        <begin position="38"/>
        <end position="47"/>
    </location>
</feature>
<evidence type="ECO:0000256" key="5">
    <source>
        <dbReference type="ARBA" id="ARBA00022490"/>
    </source>
</evidence>
<dbReference type="Pfam" id="PF12874">
    <property type="entry name" value="zf-met"/>
    <property type="match status" value="3"/>
</dbReference>
<dbReference type="SUPFAM" id="SSF57667">
    <property type="entry name" value="beta-beta-alpha zinc fingers"/>
    <property type="match status" value="3"/>
</dbReference>
<dbReference type="CDD" id="cd09937">
    <property type="entry name" value="SH2_csk_like"/>
    <property type="match status" value="1"/>
</dbReference>
<dbReference type="Pfam" id="PF00018">
    <property type="entry name" value="SH3_1"/>
    <property type="match status" value="1"/>
</dbReference>
<dbReference type="InterPro" id="IPR011009">
    <property type="entry name" value="Kinase-like_dom_sf"/>
</dbReference>
<dbReference type="InterPro" id="IPR001245">
    <property type="entry name" value="Ser-Thr/Tyr_kinase_cat_dom"/>
</dbReference>
<gene>
    <name evidence="25" type="ORF">JEQ12_016480</name>
</gene>
<reference evidence="25 26" key="1">
    <citation type="submission" date="2020-12" db="EMBL/GenBank/DDBJ databases">
        <title>De novo assembly of Tibetan sheep genome.</title>
        <authorList>
            <person name="Li X."/>
        </authorList>
    </citation>
    <scope>NUCLEOTIDE SEQUENCE [LARGE SCALE GENOMIC DNA]</scope>
    <source>
        <tissue evidence="25">Heart</tissue>
    </source>
</reference>
<dbReference type="GO" id="GO:0005737">
    <property type="term" value="C:cytoplasm"/>
    <property type="evidence" value="ECO:0007669"/>
    <property type="project" value="UniProtKB-SubCell"/>
</dbReference>
<organism evidence="25 26">
    <name type="scientific">Ovis aries</name>
    <name type="common">Sheep</name>
    <dbReference type="NCBI Taxonomy" id="9940"/>
    <lineage>
        <taxon>Eukaryota</taxon>
        <taxon>Metazoa</taxon>
        <taxon>Chordata</taxon>
        <taxon>Craniata</taxon>
        <taxon>Vertebrata</taxon>
        <taxon>Euteleostomi</taxon>
        <taxon>Mammalia</taxon>
        <taxon>Eutheria</taxon>
        <taxon>Laurasiatheria</taxon>
        <taxon>Artiodactyla</taxon>
        <taxon>Ruminantia</taxon>
        <taxon>Pecora</taxon>
        <taxon>Bovidae</taxon>
        <taxon>Caprinae</taxon>
        <taxon>Ovis</taxon>
    </lineage>
</organism>
<feature type="compositionally biased region" description="Basic and acidic residues" evidence="20">
    <location>
        <begin position="766"/>
        <end position="775"/>
    </location>
</feature>
<feature type="compositionally biased region" description="Polar residues" evidence="20">
    <location>
        <begin position="440"/>
        <end position="452"/>
    </location>
</feature>
<dbReference type="PROSITE" id="PS00109">
    <property type="entry name" value="PROTEIN_KINASE_TYR"/>
    <property type="match status" value="1"/>
</dbReference>
<dbReference type="InterPro" id="IPR020635">
    <property type="entry name" value="Tyr_kinase_cat_dom"/>
</dbReference>
<keyword evidence="10 17" id="KW-0727">SH2 domain</keyword>
<evidence type="ECO:0000256" key="11">
    <source>
        <dbReference type="ARBA" id="ARBA00023136"/>
    </source>
</evidence>
<feature type="region of interest" description="Disordered" evidence="20">
    <location>
        <begin position="194"/>
        <end position="230"/>
    </location>
</feature>
<dbReference type="Gene3D" id="1.10.510.10">
    <property type="entry name" value="Transferase(Phosphotransferase) domain 1"/>
    <property type="match status" value="1"/>
</dbReference>
<evidence type="ECO:0000256" key="3">
    <source>
        <dbReference type="ARBA" id="ARBA00011903"/>
    </source>
</evidence>
<dbReference type="InterPro" id="IPR017441">
    <property type="entry name" value="Protein_kinase_ATP_BS"/>
</dbReference>
<dbReference type="PANTHER" id="PTHR45762">
    <property type="entry name" value="ZINC FINGER RNA-BINDING PROTEIN"/>
    <property type="match status" value="1"/>
</dbReference>
<evidence type="ECO:0000259" key="23">
    <source>
        <dbReference type="PROSITE" id="PS50011"/>
    </source>
</evidence>
<evidence type="ECO:0000256" key="8">
    <source>
        <dbReference type="ARBA" id="ARBA00022777"/>
    </source>
</evidence>
<feature type="region of interest" description="Disordered" evidence="20">
    <location>
        <begin position="342"/>
        <end position="457"/>
    </location>
</feature>
<evidence type="ECO:0000256" key="13">
    <source>
        <dbReference type="ARBA" id="ARBA00051245"/>
    </source>
</evidence>
<dbReference type="Pfam" id="PF20965">
    <property type="entry name" value="DZF_C"/>
    <property type="match status" value="1"/>
</dbReference>
<comment type="subunit">
    <text evidence="14">Interacts with KIT.</text>
</comment>
<name>A0A836D5F4_SHEEP</name>
<dbReference type="Pfam" id="PF07528">
    <property type="entry name" value="DZF_N"/>
    <property type="match status" value="1"/>
</dbReference>
<dbReference type="EC" id="2.7.10.2" evidence="3"/>
<dbReference type="FunFam" id="3.30.160.60:FF:000210">
    <property type="entry name" value="Zinc finger RNA-binding protein 2"/>
    <property type="match status" value="1"/>
</dbReference>
<evidence type="ECO:0000313" key="25">
    <source>
        <dbReference type="EMBL" id="KAG5208915.1"/>
    </source>
</evidence>
<evidence type="ECO:0000256" key="14">
    <source>
        <dbReference type="ARBA" id="ARBA00061845"/>
    </source>
</evidence>
<dbReference type="FunFam" id="1.10.1410.40:FF:000001">
    <property type="entry name" value="interleukin enhancer-binding factor 3 isoform X1"/>
    <property type="match status" value="1"/>
</dbReference>
<keyword evidence="4 18" id="KW-0728">SH3 domain</keyword>
<feature type="region of interest" description="Disordered" evidence="20">
    <location>
        <begin position="763"/>
        <end position="786"/>
    </location>
</feature>
<keyword evidence="12" id="KW-0829">Tyrosine-protein kinase</keyword>
<protein>
    <recommendedName>
        <fullName evidence="15">Megakaryocyte-associated tyrosine-protein kinase</fullName>
        <ecNumber evidence="3">2.7.10.2</ecNumber>
    </recommendedName>
    <alternativeName>
        <fullName evidence="16">Tyrosine-protein kinase CTK</fullName>
    </alternativeName>
</protein>
<dbReference type="InterPro" id="IPR000980">
    <property type="entry name" value="SH2"/>
</dbReference>
<dbReference type="InterPro" id="IPR043519">
    <property type="entry name" value="NT_sf"/>
</dbReference>
<evidence type="ECO:0000256" key="20">
    <source>
        <dbReference type="SAM" id="MobiDB-lite"/>
    </source>
</evidence>
<dbReference type="PANTHER" id="PTHR45762:SF2">
    <property type="entry name" value="ZINC FINGER RNA-BINDING PROTEIN 2"/>
    <property type="match status" value="1"/>
</dbReference>
<dbReference type="SMART" id="SM00451">
    <property type="entry name" value="ZnF_U1"/>
    <property type="match status" value="3"/>
</dbReference>
<evidence type="ECO:0000256" key="6">
    <source>
        <dbReference type="ARBA" id="ARBA00022679"/>
    </source>
</evidence>
<keyword evidence="7 19" id="KW-0547">Nucleotide-binding</keyword>
<dbReference type="InterPro" id="IPR036028">
    <property type="entry name" value="SH3-like_dom_sf"/>
</dbReference>
<evidence type="ECO:0000256" key="4">
    <source>
        <dbReference type="ARBA" id="ARBA00022443"/>
    </source>
</evidence>
<dbReference type="InterPro" id="IPR049402">
    <property type="entry name" value="DZF_dom_C"/>
</dbReference>
<accession>A0A836D5F4</accession>
<feature type="binding site" evidence="19">
    <location>
        <position position="1161"/>
    </location>
    <ligand>
        <name>ATP</name>
        <dbReference type="ChEBI" id="CHEBI:30616"/>
    </ligand>
</feature>
<dbReference type="SUPFAM" id="SSF56112">
    <property type="entry name" value="Protein kinase-like (PK-like)"/>
    <property type="match status" value="1"/>
</dbReference>
<dbReference type="InterPro" id="IPR049401">
    <property type="entry name" value="DZF_dom_N"/>
</dbReference>
<dbReference type="GO" id="GO:0008270">
    <property type="term" value="F:zinc ion binding"/>
    <property type="evidence" value="ECO:0007669"/>
    <property type="project" value="InterPro"/>
</dbReference>
<dbReference type="SMART" id="SM00252">
    <property type="entry name" value="SH2"/>
    <property type="match status" value="1"/>
</dbReference>
<sequence>MTSCAGGPAPSRLRVGGRLVETPRWRRVTIMALRKASARSTAGTQDQVPGRDVDRAGAPGEKGPPPHIIFMCHPRSDVENHLNVVLSIKIIFQRRNLRIDTGKTGTQGAYGGGGYGQAQPLPQMPTAEAGPPASVACSSYTYAPASSAQPMASSVPALPASSSFSAASAPYTGPSYPSYDASSYSVASPYYPPLLTPQMQPPPPPPPPPKPVDSSQWGGPGGSPSASCAHSIAKKLPVPSKLPRPRTGPQPLPLHYCDICKISCAGPQTYREHLEGQKHKKKEAAQKMGVQPNGSPRGVQAQLHCDLCAVSCTGAEAYAAHIRGAKHQKVFKLHTKLGKPIPTVDPAPANPHLAQAPSTSQPASIPVTVTAESAPAASAKPAAPASPSVCAPSRPPPPRRPATSKASRVGPPALPATNCRAPHGKPATPRSERPGEPSTRGGSTEASGSSCEGQPVGPGYVEEVCNEEGRVIRFRCKLCECSFNDPNARDMHVRGRRHRLQYKHSHLNEGPRTLQKKVNPDLPIADKPSTRVRKLVEETLRRQRQLTKRRLGELRRWHNETRRYDLCRRRLEEGLPVPDAHAGRPLPDQHLPALRSRPGAPTAKPLPTRRPESSDDRHVMCKHAAIYPTEEELLAVQKAVSHAERALKLVSDTLAEEDSASPEPEGGDHSSGPSPSARILKGVMRVGLLAKGLLLRGDRAVQLILLCSQKPTHALQRRVAEQLPLQLPVVTDDKYEVSSDLDASIVISSCEEPRIQVAVSITSPLMREDPSKDQEGTEVPPPDPGDVLSPEKCLQALAALRHAKWFQARASGLQPCVIVIRVFRDLCQRVPTWGALPDWAMELLVEKALSSTKGPLSPGDAVRRVLECVASGTLLTDGPGLQDPCERDQMDALSSMTLQEREDITASAQIHKILGIDPLPPPRIRLGARFRKRPQEAGELEAKRRWAPGTQCITKCEHTRPKPGELAFCKGDVVTILEACENKSWYRAKHHASGQEGLLAAGALREREALSADPKLSLMPWFHGKISGQEAVQQLQPPEDGLFLVRESARHPGDYVLCVSFGSDVIHYRVLHRDGRLTIDEEACFCNLMAMVEYYSKDQGAICTKLVRPKRKQGTKSAEEELAKAGWLLNLQHLTLGAQIGEGEFGAVLQGEYLGQKVAVKNIKCDVTAQAFLDETAVMTKVQHKNLVRLLGVILHQGLYIVMEHVSKGNLVNFLRTRGRALVNTPQLLQFSLHVAEGMEYLESKKLVHRDLAARNILVSEDLVAKVSDFGLAKAERKGLDSSRLPVKWTAPEALKHGKFSSKSDVWSFGVLLWEVFSYGRAPYPKMSLKEVSEAVEKGYRMEPPEGCPGSIHALMGSCWEAEPTRRPPFRKLAEKLARELRSAGASAPNGGQDTDGPALPRSQEP</sequence>
<evidence type="ECO:0000259" key="21">
    <source>
        <dbReference type="PROSITE" id="PS50001"/>
    </source>
</evidence>
<dbReference type="InterPro" id="IPR008266">
    <property type="entry name" value="Tyr_kinase_AS"/>
</dbReference>
<dbReference type="InterPro" id="IPR000719">
    <property type="entry name" value="Prot_kinase_dom"/>
</dbReference>
<comment type="catalytic activity">
    <reaction evidence="13">
        <text>L-tyrosyl-[protein] + ATP = O-phospho-L-tyrosyl-[protein] + ADP + H(+)</text>
        <dbReference type="Rhea" id="RHEA:10596"/>
        <dbReference type="Rhea" id="RHEA-COMP:10136"/>
        <dbReference type="Rhea" id="RHEA-COMP:20101"/>
        <dbReference type="ChEBI" id="CHEBI:15378"/>
        <dbReference type="ChEBI" id="CHEBI:30616"/>
        <dbReference type="ChEBI" id="CHEBI:46858"/>
        <dbReference type="ChEBI" id="CHEBI:61978"/>
        <dbReference type="ChEBI" id="CHEBI:456216"/>
        <dbReference type="EC" id="2.7.10.2"/>
    </reaction>
</comment>
<evidence type="ECO:0000256" key="17">
    <source>
        <dbReference type="PROSITE-ProRule" id="PRU00191"/>
    </source>
</evidence>
<dbReference type="Gene3D" id="3.30.160.60">
    <property type="entry name" value="Classic Zinc Finger"/>
    <property type="match status" value="3"/>
</dbReference>
<dbReference type="CDD" id="cd11811">
    <property type="entry name" value="SH3_CHK"/>
    <property type="match status" value="1"/>
</dbReference>
<keyword evidence="9 19" id="KW-0067">ATP-binding</keyword>
<dbReference type="GO" id="GO:0003725">
    <property type="term" value="F:double-stranded RNA binding"/>
    <property type="evidence" value="ECO:0007669"/>
    <property type="project" value="TreeGrafter"/>
</dbReference>
<dbReference type="PRINTS" id="PR00109">
    <property type="entry name" value="TYRKINASE"/>
</dbReference>
<comment type="subcellular location">
    <subcellularLocation>
        <location evidence="2">Cytoplasm</location>
    </subcellularLocation>
    <subcellularLocation>
        <location evidence="1">Membrane</location>
    </subcellularLocation>
</comment>
<evidence type="ECO:0000259" key="24">
    <source>
        <dbReference type="PROSITE" id="PS51703"/>
    </source>
</evidence>
<evidence type="ECO:0000256" key="15">
    <source>
        <dbReference type="ARBA" id="ARBA00068586"/>
    </source>
</evidence>
<dbReference type="Gene3D" id="2.30.30.40">
    <property type="entry name" value="SH3 Domains"/>
    <property type="match status" value="1"/>
</dbReference>
<dbReference type="GO" id="GO:0004715">
    <property type="term" value="F:non-membrane spanning protein tyrosine kinase activity"/>
    <property type="evidence" value="ECO:0007669"/>
    <property type="project" value="UniProtKB-EC"/>
</dbReference>
<dbReference type="FunFam" id="3.30.460.10:FF:000010">
    <property type="entry name" value="Zinc finger RNA-binding protein 2"/>
    <property type="match status" value="1"/>
</dbReference>
<dbReference type="Gene3D" id="3.30.460.10">
    <property type="entry name" value="Beta Polymerase, domain 2"/>
    <property type="match status" value="1"/>
</dbReference>
<dbReference type="FunFam" id="3.30.505.10:FF:000023">
    <property type="entry name" value="Tyrosine-protein kinase"/>
    <property type="match status" value="1"/>
</dbReference>
<dbReference type="PROSITE" id="PS51703">
    <property type="entry name" value="DZF"/>
    <property type="match status" value="1"/>
</dbReference>
<evidence type="ECO:0000313" key="26">
    <source>
        <dbReference type="Proteomes" id="UP000664991"/>
    </source>
</evidence>
<dbReference type="SMART" id="SM00572">
    <property type="entry name" value="DZF"/>
    <property type="match status" value="1"/>
</dbReference>
<dbReference type="Pfam" id="PF00017">
    <property type="entry name" value="SH2"/>
    <property type="match status" value="1"/>
</dbReference>
<dbReference type="PRINTS" id="PR00401">
    <property type="entry name" value="SH2DOMAIN"/>
</dbReference>
<feature type="region of interest" description="Disordered" evidence="20">
    <location>
        <begin position="101"/>
        <end position="133"/>
    </location>
</feature>
<proteinExistence type="predicted"/>
<feature type="domain" description="Protein kinase" evidence="23">
    <location>
        <begin position="1134"/>
        <end position="1381"/>
    </location>
</feature>
<dbReference type="InterPro" id="IPR013087">
    <property type="entry name" value="Znf_C2H2_type"/>
</dbReference>
<dbReference type="Gene3D" id="3.30.505.10">
    <property type="entry name" value="SH2 domain"/>
    <property type="match status" value="1"/>
</dbReference>
<dbReference type="PROSITE" id="PS50001">
    <property type="entry name" value="SH2"/>
    <property type="match status" value="1"/>
</dbReference>